<dbReference type="InterPro" id="IPR017937">
    <property type="entry name" value="Thioredoxin_CS"/>
</dbReference>
<evidence type="ECO:0000256" key="3">
    <source>
        <dbReference type="ARBA" id="ARBA00022448"/>
    </source>
</evidence>
<dbReference type="PANTHER" id="PTHR45663">
    <property type="entry name" value="GEO12009P1"/>
    <property type="match status" value="1"/>
</dbReference>
<dbReference type="PIRSF" id="PIRSF000077">
    <property type="entry name" value="Thioredoxin"/>
    <property type="match status" value="1"/>
</dbReference>
<dbReference type="NCBIfam" id="TIGR01068">
    <property type="entry name" value="thioredoxin"/>
    <property type="match status" value="1"/>
</dbReference>
<dbReference type="Pfam" id="PF00085">
    <property type="entry name" value="Thioredoxin"/>
    <property type="match status" value="1"/>
</dbReference>
<dbReference type="Gene3D" id="3.40.30.10">
    <property type="entry name" value="Glutaredoxin"/>
    <property type="match status" value="1"/>
</dbReference>
<dbReference type="GO" id="GO:0005829">
    <property type="term" value="C:cytosol"/>
    <property type="evidence" value="ECO:0007669"/>
    <property type="project" value="TreeGrafter"/>
</dbReference>
<dbReference type="InterPro" id="IPR036249">
    <property type="entry name" value="Thioredoxin-like_sf"/>
</dbReference>
<comment type="caution">
    <text evidence="12">The sequence shown here is derived from an EMBL/GenBank/DDBJ whole genome shotgun (WGS) entry which is preliminary data.</text>
</comment>
<evidence type="ECO:0000256" key="10">
    <source>
        <dbReference type="PIRSR" id="PIRSR000077-4"/>
    </source>
</evidence>
<sequence>MALELSEANFDAEVLQSAQPALVDFWAPWCGPCRSMAPVIEELSNEYAGKVKVAKVNVDQNQALAARYGVMSIPTLLMFKDGKVAGQVVGFTPKNVLAKKLDGLL</sequence>
<evidence type="ECO:0000256" key="2">
    <source>
        <dbReference type="ARBA" id="ARBA00020570"/>
    </source>
</evidence>
<evidence type="ECO:0000313" key="12">
    <source>
        <dbReference type="EMBL" id="OAT81463.1"/>
    </source>
</evidence>
<dbReference type="FunFam" id="3.40.30.10:FF:000001">
    <property type="entry name" value="Thioredoxin"/>
    <property type="match status" value="1"/>
</dbReference>
<accession>A0A1B7LED3</accession>
<dbReference type="EMBL" id="LYVF01000164">
    <property type="protein sequence ID" value="OAT81463.1"/>
    <property type="molecule type" value="Genomic_DNA"/>
</dbReference>
<organism evidence="12 13">
    <name type="scientific">Desulfotomaculum copahuensis</name>
    <dbReference type="NCBI Taxonomy" id="1838280"/>
    <lineage>
        <taxon>Bacteria</taxon>
        <taxon>Bacillati</taxon>
        <taxon>Bacillota</taxon>
        <taxon>Clostridia</taxon>
        <taxon>Eubacteriales</taxon>
        <taxon>Desulfotomaculaceae</taxon>
        <taxon>Desulfotomaculum</taxon>
    </lineage>
</organism>
<evidence type="ECO:0000256" key="5">
    <source>
        <dbReference type="ARBA" id="ARBA00023157"/>
    </source>
</evidence>
<evidence type="ECO:0000256" key="8">
    <source>
        <dbReference type="PIRNR" id="PIRNR000077"/>
    </source>
</evidence>
<feature type="disulfide bond" description="Redox-active" evidence="10">
    <location>
        <begin position="30"/>
        <end position="33"/>
    </location>
</feature>
<keyword evidence="6 10" id="KW-0676">Redox-active center</keyword>
<feature type="domain" description="Thioredoxin" evidence="11">
    <location>
        <begin position="1"/>
        <end position="105"/>
    </location>
</feature>
<dbReference type="InterPro" id="IPR013766">
    <property type="entry name" value="Thioredoxin_domain"/>
</dbReference>
<feature type="site" description="Contributes to redox potential value" evidence="9">
    <location>
        <position position="32"/>
    </location>
</feature>
<evidence type="ECO:0000256" key="4">
    <source>
        <dbReference type="ARBA" id="ARBA00022982"/>
    </source>
</evidence>
<comment type="similarity">
    <text evidence="1 8">Belongs to the thioredoxin family.</text>
</comment>
<dbReference type="PRINTS" id="PR00421">
    <property type="entry name" value="THIOREDOXIN"/>
</dbReference>
<evidence type="ECO:0000313" key="13">
    <source>
        <dbReference type="Proteomes" id="UP000078532"/>
    </source>
</evidence>
<keyword evidence="5 10" id="KW-1015">Disulfide bond</keyword>
<dbReference type="GO" id="GO:0045454">
    <property type="term" value="P:cell redox homeostasis"/>
    <property type="evidence" value="ECO:0007669"/>
    <property type="project" value="TreeGrafter"/>
</dbReference>
<dbReference type="InterPro" id="IPR005746">
    <property type="entry name" value="Thioredoxin"/>
</dbReference>
<keyword evidence="3" id="KW-0813">Transport</keyword>
<feature type="active site" description="Nucleophile" evidence="9">
    <location>
        <position position="30"/>
    </location>
</feature>
<evidence type="ECO:0000259" key="11">
    <source>
        <dbReference type="PROSITE" id="PS51352"/>
    </source>
</evidence>
<reference evidence="12 13" key="1">
    <citation type="submission" date="2016-04" db="EMBL/GenBank/DDBJ databases">
        <authorList>
            <person name="Evans L.H."/>
            <person name="Alamgir A."/>
            <person name="Owens N."/>
            <person name="Weber N.D."/>
            <person name="Virtaneva K."/>
            <person name="Barbian K."/>
            <person name="Babar A."/>
            <person name="Rosenke K."/>
        </authorList>
    </citation>
    <scope>NUCLEOTIDE SEQUENCE [LARGE SCALE GENOMIC DNA]</scope>
    <source>
        <strain evidence="12 13">LMa1</strain>
    </source>
</reference>
<keyword evidence="13" id="KW-1185">Reference proteome</keyword>
<feature type="site" description="Deprotonates C-terminal active site Cys" evidence="9">
    <location>
        <position position="24"/>
    </location>
</feature>
<evidence type="ECO:0000256" key="9">
    <source>
        <dbReference type="PIRSR" id="PIRSR000077-1"/>
    </source>
</evidence>
<dbReference type="CDD" id="cd02947">
    <property type="entry name" value="TRX_family"/>
    <property type="match status" value="1"/>
</dbReference>
<feature type="site" description="Contributes to redox potential value" evidence="9">
    <location>
        <position position="31"/>
    </location>
</feature>
<name>A0A1B7LED3_9FIRM</name>
<gene>
    <name evidence="12" type="ORF">A6M21_11265</name>
</gene>
<dbReference type="OrthoDB" id="9790390at2"/>
<evidence type="ECO:0000256" key="1">
    <source>
        <dbReference type="ARBA" id="ARBA00008987"/>
    </source>
</evidence>
<dbReference type="AlphaFoldDB" id="A0A1B7LED3"/>
<feature type="active site" description="Nucleophile" evidence="9">
    <location>
        <position position="33"/>
    </location>
</feature>
<evidence type="ECO:0000256" key="6">
    <source>
        <dbReference type="ARBA" id="ARBA00023284"/>
    </source>
</evidence>
<protein>
    <recommendedName>
        <fullName evidence="2 7">Thioredoxin</fullName>
    </recommendedName>
</protein>
<keyword evidence="4" id="KW-0249">Electron transport</keyword>
<dbReference type="PANTHER" id="PTHR45663:SF11">
    <property type="entry name" value="GEO12009P1"/>
    <property type="match status" value="1"/>
</dbReference>
<dbReference type="RefSeq" id="WP_066668703.1">
    <property type="nucleotide sequence ID" value="NZ_LYVF01000164.1"/>
</dbReference>
<dbReference type="STRING" id="1838280.A6M21_11265"/>
<dbReference type="SUPFAM" id="SSF52833">
    <property type="entry name" value="Thioredoxin-like"/>
    <property type="match status" value="1"/>
</dbReference>
<dbReference type="PROSITE" id="PS51352">
    <property type="entry name" value="THIOREDOXIN_2"/>
    <property type="match status" value="1"/>
</dbReference>
<dbReference type="PROSITE" id="PS00194">
    <property type="entry name" value="THIOREDOXIN_1"/>
    <property type="match status" value="1"/>
</dbReference>
<dbReference type="Proteomes" id="UP000078532">
    <property type="component" value="Unassembled WGS sequence"/>
</dbReference>
<proteinExistence type="inferred from homology"/>
<evidence type="ECO:0000256" key="7">
    <source>
        <dbReference type="NCBIfam" id="TIGR01068"/>
    </source>
</evidence>
<dbReference type="GO" id="GO:0015035">
    <property type="term" value="F:protein-disulfide reductase activity"/>
    <property type="evidence" value="ECO:0007669"/>
    <property type="project" value="UniProtKB-UniRule"/>
</dbReference>